<dbReference type="InterPro" id="IPR016804">
    <property type="entry name" value="UPF0114_pln"/>
</dbReference>
<evidence type="ECO:0000313" key="3">
    <source>
        <dbReference type="Proteomes" id="UP000594263"/>
    </source>
</evidence>
<dbReference type="Pfam" id="PF03350">
    <property type="entry name" value="UPF0114"/>
    <property type="match status" value="1"/>
</dbReference>
<organism evidence="2 3">
    <name type="scientific">Kalanchoe fedtschenkoi</name>
    <name type="common">Lavender scallops</name>
    <name type="synonym">South American air plant</name>
    <dbReference type="NCBI Taxonomy" id="63787"/>
    <lineage>
        <taxon>Eukaryota</taxon>
        <taxon>Viridiplantae</taxon>
        <taxon>Streptophyta</taxon>
        <taxon>Embryophyta</taxon>
        <taxon>Tracheophyta</taxon>
        <taxon>Spermatophyta</taxon>
        <taxon>Magnoliopsida</taxon>
        <taxon>eudicotyledons</taxon>
        <taxon>Gunneridae</taxon>
        <taxon>Pentapetalae</taxon>
        <taxon>Saxifragales</taxon>
        <taxon>Crassulaceae</taxon>
        <taxon>Kalanchoe</taxon>
    </lineage>
</organism>
<dbReference type="PANTHER" id="PTHR31721:SF4">
    <property type="entry name" value="OS06G0710300 PROTEIN"/>
    <property type="match status" value="1"/>
</dbReference>
<dbReference type="InterPro" id="IPR005134">
    <property type="entry name" value="UPF0114"/>
</dbReference>
<keyword evidence="1" id="KW-0812">Transmembrane</keyword>
<dbReference type="AlphaFoldDB" id="A0A7N0ZZN5"/>
<keyword evidence="1" id="KW-1133">Transmembrane helix</keyword>
<evidence type="ECO:0000256" key="1">
    <source>
        <dbReference type="SAM" id="Phobius"/>
    </source>
</evidence>
<dbReference type="Proteomes" id="UP000594263">
    <property type="component" value="Unplaced"/>
</dbReference>
<keyword evidence="1" id="KW-0472">Membrane</keyword>
<sequence>MRPLISSLRRSPSSKCFIFTISPKIVADSRSSHVRLPPPAVSSAAMNSSAASHSAHSTPPPSRMALTSYNPGKPRGQAQAMEEFIEKAIYQCRFLAFFGVMGSLVGSFLCFVKGCTFVFAAFVEYFGKHGKPIVQLVEAIDVYLLGTVMLVFGMGLFELFVSNLDVEDSFSEENNRSNFFGLFTLKERPQWLEIKSVNELKTKLGHVIVMLLLIGLFENSKKAVILTPVDLLCFSASVLLSSACLYLLAKLHDSK</sequence>
<dbReference type="PIRSF" id="PIRSF022348">
    <property type="entry name" value="UCP022348"/>
    <property type="match status" value="1"/>
</dbReference>
<evidence type="ECO:0000313" key="2">
    <source>
        <dbReference type="EnsemblPlants" id="Kaladp0053s0626.1.v1.1"/>
    </source>
</evidence>
<feature type="transmembrane region" description="Helical" evidence="1">
    <location>
        <begin position="223"/>
        <end position="249"/>
    </location>
</feature>
<proteinExistence type="predicted"/>
<feature type="transmembrane region" description="Helical" evidence="1">
    <location>
        <begin position="142"/>
        <end position="161"/>
    </location>
</feature>
<feature type="transmembrane region" description="Helical" evidence="1">
    <location>
        <begin position="94"/>
        <end position="122"/>
    </location>
</feature>
<dbReference type="OMA" id="FVFYTYI"/>
<dbReference type="PANTHER" id="PTHR31721">
    <property type="entry name" value="OS06G0710300 PROTEIN"/>
    <property type="match status" value="1"/>
</dbReference>
<dbReference type="Gramene" id="Kaladp0053s0626.1.v1.1">
    <property type="protein sequence ID" value="Kaladp0053s0626.1.v1.1"/>
    <property type="gene ID" value="Kaladp0053s0626.v1.1"/>
</dbReference>
<reference evidence="2" key="1">
    <citation type="submission" date="2021-01" db="UniProtKB">
        <authorList>
            <consortium name="EnsemblPlants"/>
        </authorList>
    </citation>
    <scope>IDENTIFICATION</scope>
</reference>
<keyword evidence="3" id="KW-1185">Reference proteome</keyword>
<dbReference type="EnsemblPlants" id="Kaladp0053s0626.1.v1.1">
    <property type="protein sequence ID" value="Kaladp0053s0626.1.v1.1"/>
    <property type="gene ID" value="Kaladp0053s0626.v1.1"/>
</dbReference>
<name>A0A7N0ZZN5_KALFE</name>
<accession>A0A7N0ZZN5</accession>
<protein>
    <submittedName>
        <fullName evidence="2">Uncharacterized protein</fullName>
    </submittedName>
</protein>